<dbReference type="CDD" id="cd23767">
    <property type="entry name" value="IQCD"/>
    <property type="match status" value="1"/>
</dbReference>
<dbReference type="WBParaSite" id="HDID_0000147801-mRNA-1">
    <property type="protein sequence ID" value="HDID_0000147801-mRNA-1"/>
    <property type="gene ID" value="HDID_0000147801"/>
</dbReference>
<feature type="coiled-coil region" evidence="10">
    <location>
        <begin position="320"/>
        <end position="382"/>
    </location>
</feature>
<dbReference type="PANTHER" id="PTHR31598">
    <property type="entry name" value="IQ DOMAIN-CONTAINING PROTEIN D"/>
    <property type="match status" value="1"/>
</dbReference>
<comment type="subcellular location">
    <subcellularLocation>
        <location evidence="2">Cytoplasm</location>
        <location evidence="2">Cytoskeleton</location>
        <location evidence="2">Flagellum axoneme</location>
    </subcellularLocation>
</comment>
<accession>A0A158QCG5</accession>
<sequence>MTSEQESDAIWNKLPPINDRITIVKKSEAEISQNKADITILKPTQKHVSTIEGKQVMQIMDNCISKILLVSALPKIAGHIAYYELLLGGEICDQIKEYKAASNEYDAMLIYNQKEENLDQCKLKKLKERITNATRQIIHCMLAKPEITSALIKHYEEWKVEPEGAIRDLASFMVQLRFTMHYQLLFSPQETAKKEEFLEQTRRQEIKQAQEIRRLEEQQDLMIKKHNKVIETKIQEIELLNSCLISKEEEMTAKINEMREKYLEEYNEAQHQHMKTINVMSEEAAATKRQYEDEIAPFQKQELMIRRQKWILEDQLHTTIKKMDEQLFKLQAKYDETQKEFDVESREYESLNAIFEPLKERYDEVMEIRRKEEEARQQAIKEQVELVECASFITSLYRAYMARRRIRLERKKGIL</sequence>
<comment type="similarity">
    <text evidence="3">Belongs to the DRC10 family.</text>
</comment>
<evidence type="ECO:0000256" key="5">
    <source>
        <dbReference type="ARBA" id="ARBA00022490"/>
    </source>
</evidence>
<dbReference type="InterPro" id="IPR042815">
    <property type="entry name" value="DRC10"/>
</dbReference>
<dbReference type="OrthoDB" id="536093at2759"/>
<evidence type="ECO:0000256" key="2">
    <source>
        <dbReference type="ARBA" id="ARBA00004611"/>
    </source>
</evidence>
<evidence type="ECO:0000256" key="8">
    <source>
        <dbReference type="ARBA" id="ARBA00023212"/>
    </source>
</evidence>
<proteinExistence type="inferred from homology"/>
<evidence type="ECO:0000313" key="13">
    <source>
        <dbReference type="WBParaSite" id="HDID_0000147801-mRNA-1"/>
    </source>
</evidence>
<gene>
    <name evidence="11" type="ORF">HDID_LOCUS1479</name>
</gene>
<protein>
    <recommendedName>
        <fullName evidence="4">Dynein regulatory complex protein 10</fullName>
    </recommendedName>
</protein>
<dbReference type="EMBL" id="UYSG01000275">
    <property type="protein sequence ID" value="VDL18940.1"/>
    <property type="molecule type" value="Genomic_DNA"/>
</dbReference>
<keyword evidence="7" id="KW-0969">Cilium</keyword>
<dbReference type="AlphaFoldDB" id="A0A158QCG5"/>
<dbReference type="STRING" id="6216.A0A158QCG5"/>
<evidence type="ECO:0000256" key="9">
    <source>
        <dbReference type="ARBA" id="ARBA00023273"/>
    </source>
</evidence>
<keyword evidence="8" id="KW-0206">Cytoskeleton</keyword>
<evidence type="ECO:0000256" key="3">
    <source>
        <dbReference type="ARBA" id="ARBA00009071"/>
    </source>
</evidence>
<organism evidence="13">
    <name type="scientific">Hymenolepis diminuta</name>
    <name type="common">Rat tapeworm</name>
    <dbReference type="NCBI Taxonomy" id="6216"/>
    <lineage>
        <taxon>Eukaryota</taxon>
        <taxon>Metazoa</taxon>
        <taxon>Spiralia</taxon>
        <taxon>Lophotrochozoa</taxon>
        <taxon>Platyhelminthes</taxon>
        <taxon>Cestoda</taxon>
        <taxon>Eucestoda</taxon>
        <taxon>Cyclophyllidea</taxon>
        <taxon>Hymenolepididae</taxon>
        <taxon>Hymenolepis</taxon>
    </lineage>
</organism>
<keyword evidence="9" id="KW-0966">Cell projection</keyword>
<reference evidence="11 12" key="2">
    <citation type="submission" date="2018-11" db="EMBL/GenBank/DDBJ databases">
        <authorList>
            <consortium name="Pathogen Informatics"/>
        </authorList>
    </citation>
    <scope>NUCLEOTIDE SEQUENCE [LARGE SCALE GENOMIC DNA]</scope>
</reference>
<keyword evidence="6" id="KW-0282">Flagellum</keyword>
<name>A0A158QCG5_HYMDI</name>
<evidence type="ECO:0000256" key="10">
    <source>
        <dbReference type="SAM" id="Coils"/>
    </source>
</evidence>
<evidence type="ECO:0000256" key="7">
    <source>
        <dbReference type="ARBA" id="ARBA00023069"/>
    </source>
</evidence>
<dbReference type="Proteomes" id="UP000274504">
    <property type="component" value="Unassembled WGS sequence"/>
</dbReference>
<evidence type="ECO:0000256" key="6">
    <source>
        <dbReference type="ARBA" id="ARBA00022846"/>
    </source>
</evidence>
<keyword evidence="10" id="KW-0175">Coiled coil</keyword>
<dbReference type="PANTHER" id="PTHR31598:SF1">
    <property type="entry name" value="DYNEIN REGULATORY COMPLEX PROTEIN 10"/>
    <property type="match status" value="1"/>
</dbReference>
<evidence type="ECO:0000313" key="12">
    <source>
        <dbReference type="Proteomes" id="UP000274504"/>
    </source>
</evidence>
<evidence type="ECO:0000256" key="1">
    <source>
        <dbReference type="ARBA" id="ARBA00003029"/>
    </source>
</evidence>
<comment type="function">
    <text evidence="1">Component of the nexin-dynein regulatory complex (N-DRC), a key regulator of ciliary/flagellar motility which maintains the alignment and integrity of the distal axoneme and regulates microtubule sliding in motile axonemes.</text>
</comment>
<keyword evidence="5" id="KW-0963">Cytoplasm</keyword>
<reference evidence="13" key="1">
    <citation type="submission" date="2016-04" db="UniProtKB">
        <authorList>
            <consortium name="WormBaseParasite"/>
        </authorList>
    </citation>
    <scope>IDENTIFICATION</scope>
</reference>
<evidence type="ECO:0000313" key="11">
    <source>
        <dbReference type="EMBL" id="VDL18940.1"/>
    </source>
</evidence>
<evidence type="ECO:0000256" key="4">
    <source>
        <dbReference type="ARBA" id="ARBA00021752"/>
    </source>
</evidence>